<feature type="compositionally biased region" description="Polar residues" evidence="1">
    <location>
        <begin position="1"/>
        <end position="19"/>
    </location>
</feature>
<dbReference type="AlphaFoldDB" id="A0A0F7SD74"/>
<dbReference type="EMBL" id="CCFA01005144">
    <property type="protein sequence ID" value="CDW99774.1"/>
    <property type="molecule type" value="Genomic_DNA"/>
</dbReference>
<feature type="region of interest" description="Disordered" evidence="1">
    <location>
        <begin position="489"/>
        <end position="512"/>
    </location>
</feature>
<protein>
    <submittedName>
        <fullName evidence="3">Uncharacterized protein</fullName>
    </submittedName>
</protein>
<feature type="compositionally biased region" description="Polar residues" evidence="1">
    <location>
        <begin position="328"/>
        <end position="337"/>
    </location>
</feature>
<feature type="region of interest" description="Disordered" evidence="1">
    <location>
        <begin position="257"/>
        <end position="337"/>
    </location>
</feature>
<feature type="compositionally biased region" description="Low complexity" evidence="1">
    <location>
        <begin position="548"/>
        <end position="565"/>
    </location>
</feature>
<feature type="region of interest" description="Disordered" evidence="1">
    <location>
        <begin position="85"/>
        <end position="104"/>
    </location>
</feature>
<evidence type="ECO:0000256" key="1">
    <source>
        <dbReference type="SAM" id="MobiDB-lite"/>
    </source>
</evidence>
<dbReference type="EMBL" id="LK056657">
    <property type="protein sequence ID" value="CDU22709.1"/>
    <property type="molecule type" value="Genomic_DNA"/>
</dbReference>
<feature type="region of interest" description="Disordered" evidence="1">
    <location>
        <begin position="533"/>
        <end position="566"/>
    </location>
</feature>
<evidence type="ECO:0000313" key="2">
    <source>
        <dbReference type="EMBL" id="CDU22709.1"/>
    </source>
</evidence>
<dbReference type="Proteomes" id="UP000242770">
    <property type="component" value="Unassembled WGS sequence"/>
</dbReference>
<reference evidence="2" key="2">
    <citation type="submission" date="2014-06" db="EMBL/GenBank/DDBJ databases">
        <authorList>
            <person name="Ju J."/>
            <person name="Zhang J."/>
        </authorList>
    </citation>
    <scope>NUCLEOTIDE SEQUENCE</scope>
    <source>
        <strain evidence="2">SscI8</strain>
    </source>
</reference>
<evidence type="ECO:0000313" key="3">
    <source>
        <dbReference type="EMBL" id="CDW99774.1"/>
    </source>
</evidence>
<reference evidence="4" key="1">
    <citation type="submission" date="2014-06" db="EMBL/GenBank/DDBJ databases">
        <authorList>
            <person name="Berkman P.J."/>
        </authorList>
    </citation>
    <scope>NUCLEOTIDE SEQUENCE [LARGE SCALE GENOMIC DNA]</scope>
</reference>
<sequence>MSTTQQRGGRQYTAASMQKQAEAMYRQPSYDRSFDSVRYPSNASQPSLSHSFTTYTESTPSSVCRPEFGDYPHNMSQSDCGASFVSEVPPSFDDTSDIDDAPVSNASKPTLIKFVEPVVPRDHSNGQARLTGMKKKMQRKMATSSTQHEGEVDVDSLPILGFADSRTRYDDAMHKETYNFPGVPPRDAHVTPRQEQWNVDAIDIALEDLVLNKGKARSTPSGESPFADTADNTLSAMRMRANMSTMRGGAAHSVLDEAQQEDRPRALARPHTLSDARRVPRPPPCDLPLPPVSALPSPSTATQDSVTSSAIGKVEGLQPSHDHPLATPSASEVPTTNTRISGVVGEYNSVLATPESEENVFAFRPPSLPGHGEDHTSTVRSSRVARSNGTRLDSMASSNHSSLRDLDPREMIQRARMQALSCGLDAEIGLSSLDVEAECLGPNPGTGGSGNSVQAEDLPPLLSNHYLQGKVDPAEFERLNRLPERVQAAAAAASSGQRLSHKHLSKHKKSAGTVMQHYEPISILRAEAAFLKEDSKGKDKKKKDRLWATGSSTTASSSDVSSVLDGHQRLKSFKSTMRLKSLK</sequence>
<feature type="region of interest" description="Disordered" evidence="1">
    <location>
        <begin position="1"/>
        <end position="72"/>
    </location>
</feature>
<feature type="compositionally biased region" description="Polar residues" evidence="1">
    <location>
        <begin position="300"/>
        <end position="310"/>
    </location>
</feature>
<proteinExistence type="predicted"/>
<organism evidence="3 4">
    <name type="scientific">Sporisorium scitamineum</name>
    <dbReference type="NCBI Taxonomy" id="49012"/>
    <lineage>
        <taxon>Eukaryota</taxon>
        <taxon>Fungi</taxon>
        <taxon>Dikarya</taxon>
        <taxon>Basidiomycota</taxon>
        <taxon>Ustilaginomycotina</taxon>
        <taxon>Ustilaginomycetes</taxon>
        <taxon>Ustilaginales</taxon>
        <taxon>Ustilaginaceae</taxon>
        <taxon>Sporisorium</taxon>
    </lineage>
</organism>
<dbReference type="OrthoDB" id="2552118at2759"/>
<gene>
    <name evidence="3" type="primary">SSCI84610.1</name>
    <name evidence="2" type="ORF">SPSC_01339</name>
</gene>
<feature type="compositionally biased region" description="Polar residues" evidence="1">
    <location>
        <begin position="39"/>
        <end position="62"/>
    </location>
</feature>
<feature type="compositionally biased region" description="Polar residues" evidence="1">
    <location>
        <begin position="388"/>
        <end position="401"/>
    </location>
</feature>
<evidence type="ECO:0000313" key="4">
    <source>
        <dbReference type="Proteomes" id="UP000242770"/>
    </source>
</evidence>
<accession>A0A0F7SD74</accession>
<feature type="compositionally biased region" description="Pro residues" evidence="1">
    <location>
        <begin position="281"/>
        <end position="293"/>
    </location>
</feature>
<name>A0A0F7SD74_9BASI</name>
<keyword evidence="4" id="KW-1185">Reference proteome</keyword>
<feature type="region of interest" description="Disordered" evidence="1">
    <location>
        <begin position="366"/>
        <end position="406"/>
    </location>
</feature>
<reference evidence="3" key="3">
    <citation type="submission" date="2014-06" db="EMBL/GenBank/DDBJ databases">
        <authorList>
            <person name="Berkman J.Paul."/>
        </authorList>
    </citation>
    <scope>NUCLEOTIDE SEQUENCE [LARGE SCALE GENOMIC DNA]</scope>
</reference>
<feature type="compositionally biased region" description="Low complexity" evidence="1">
    <location>
        <begin position="378"/>
        <end position="387"/>
    </location>
</feature>
<feature type="compositionally biased region" description="Basic residues" evidence="1">
    <location>
        <begin position="499"/>
        <end position="510"/>
    </location>
</feature>